<dbReference type="PROSITE" id="PS50011">
    <property type="entry name" value="PROTEIN_KINASE_DOM"/>
    <property type="match status" value="1"/>
</dbReference>
<dbReference type="SUPFAM" id="SSF56112">
    <property type="entry name" value="Protein kinase-like (PK-like)"/>
    <property type="match status" value="1"/>
</dbReference>
<dbReference type="GO" id="GO:0034271">
    <property type="term" value="C:phosphatidylinositol 3-kinase complex, class III, type I"/>
    <property type="evidence" value="ECO:0007669"/>
    <property type="project" value="TreeGrafter"/>
</dbReference>
<dbReference type="InterPro" id="IPR016024">
    <property type="entry name" value="ARM-type_fold"/>
</dbReference>
<evidence type="ECO:0000256" key="7">
    <source>
        <dbReference type="ARBA" id="ARBA00022741"/>
    </source>
</evidence>
<dbReference type="FunFam" id="1.25.10.10:FF:000342">
    <property type="entry name" value="Serine/threonine-protein kinase VPS15"/>
    <property type="match status" value="1"/>
</dbReference>
<dbReference type="EC" id="2.7.11.1" evidence="2"/>
<dbReference type="PANTHER" id="PTHR17583:SF0">
    <property type="entry name" value="PHOSPHOINOSITIDE 3-KINASE REGULATORY SUBUNIT 4"/>
    <property type="match status" value="1"/>
</dbReference>
<proteinExistence type="predicted"/>
<dbReference type="PROSITE" id="PS00108">
    <property type="entry name" value="PROTEIN_KINASE_ST"/>
    <property type="match status" value="1"/>
</dbReference>
<evidence type="ECO:0000256" key="8">
    <source>
        <dbReference type="ARBA" id="ARBA00022777"/>
    </source>
</evidence>
<evidence type="ECO:0000256" key="1">
    <source>
        <dbReference type="ARBA" id="ARBA00004419"/>
    </source>
</evidence>
<protein>
    <recommendedName>
        <fullName evidence="2">non-specific serine/threonine protein kinase</fullName>
        <ecNumber evidence="2">2.7.11.1</ecNumber>
    </recommendedName>
</protein>
<dbReference type="Proteomes" id="UP000749559">
    <property type="component" value="Unassembled WGS sequence"/>
</dbReference>
<dbReference type="Gene3D" id="1.10.510.10">
    <property type="entry name" value="Transferase(Phosphotransferase) domain 1"/>
    <property type="match status" value="1"/>
</dbReference>
<dbReference type="GO" id="GO:0016236">
    <property type="term" value="P:macroautophagy"/>
    <property type="evidence" value="ECO:0007669"/>
    <property type="project" value="InterPro"/>
</dbReference>
<dbReference type="Pfam" id="PF22956">
    <property type="entry name" value="VPS15-like_hel"/>
    <property type="match status" value="1"/>
</dbReference>
<keyword evidence="4" id="KW-0853">WD repeat</keyword>
<organism evidence="11 12">
    <name type="scientific">Owenia fusiformis</name>
    <name type="common">Polychaete worm</name>
    <dbReference type="NCBI Taxonomy" id="6347"/>
    <lineage>
        <taxon>Eukaryota</taxon>
        <taxon>Metazoa</taxon>
        <taxon>Spiralia</taxon>
        <taxon>Lophotrochozoa</taxon>
        <taxon>Annelida</taxon>
        <taxon>Polychaeta</taxon>
        <taxon>Sedentaria</taxon>
        <taxon>Canalipalpata</taxon>
        <taxon>Sabellida</taxon>
        <taxon>Oweniida</taxon>
        <taxon>Oweniidae</taxon>
        <taxon>Owenia</taxon>
    </lineage>
</organism>
<keyword evidence="9" id="KW-0067">ATP-binding</keyword>
<dbReference type="CDD" id="cd13980">
    <property type="entry name" value="STKc_Vps15"/>
    <property type="match status" value="1"/>
</dbReference>
<dbReference type="Gene3D" id="1.25.10.10">
    <property type="entry name" value="Leucine-rich Repeat Variant"/>
    <property type="match status" value="2"/>
</dbReference>
<dbReference type="InterPro" id="IPR001680">
    <property type="entry name" value="WD40_rpt"/>
</dbReference>
<evidence type="ECO:0000256" key="9">
    <source>
        <dbReference type="ARBA" id="ARBA00022840"/>
    </source>
</evidence>
<dbReference type="OrthoDB" id="242910at2759"/>
<dbReference type="GO" id="GO:0005524">
    <property type="term" value="F:ATP binding"/>
    <property type="evidence" value="ECO:0007669"/>
    <property type="project" value="UniProtKB-KW"/>
</dbReference>
<comment type="subcellular location">
    <subcellularLocation>
        <location evidence="1">Cytoplasmic vesicle</location>
        <location evidence="1">Autophagosome</location>
    </subcellularLocation>
</comment>
<dbReference type="EMBL" id="CAIIXF020000001">
    <property type="protein sequence ID" value="CAH1773990.1"/>
    <property type="molecule type" value="Genomic_DNA"/>
</dbReference>
<dbReference type="GO" id="GO:0006623">
    <property type="term" value="P:protein targeting to vacuole"/>
    <property type="evidence" value="ECO:0007669"/>
    <property type="project" value="TreeGrafter"/>
</dbReference>
<keyword evidence="6" id="KW-0677">Repeat</keyword>
<evidence type="ECO:0000256" key="5">
    <source>
        <dbReference type="ARBA" id="ARBA00022679"/>
    </source>
</evidence>
<dbReference type="InterPro" id="IPR000719">
    <property type="entry name" value="Prot_kinase_dom"/>
</dbReference>
<keyword evidence="3" id="KW-0723">Serine/threonine-protein kinase</keyword>
<dbReference type="SUPFAM" id="SSF48371">
    <property type="entry name" value="ARM repeat"/>
    <property type="match status" value="1"/>
</dbReference>
<dbReference type="InterPro" id="IPR021133">
    <property type="entry name" value="HEAT_type_2"/>
</dbReference>
<dbReference type="GO" id="GO:0034272">
    <property type="term" value="C:phosphatidylinositol 3-kinase complex, class III, type II"/>
    <property type="evidence" value="ECO:0007669"/>
    <property type="project" value="TreeGrafter"/>
</dbReference>
<evidence type="ECO:0000256" key="3">
    <source>
        <dbReference type="ARBA" id="ARBA00022527"/>
    </source>
</evidence>
<dbReference type="InterPro" id="IPR011989">
    <property type="entry name" value="ARM-like"/>
</dbReference>
<keyword evidence="8" id="KW-0418">Kinase</keyword>
<dbReference type="InterPro" id="IPR045162">
    <property type="entry name" value="Vps15-like"/>
</dbReference>
<feature type="compositionally biased region" description="Basic and acidic residues" evidence="10">
    <location>
        <begin position="876"/>
        <end position="912"/>
    </location>
</feature>
<evidence type="ECO:0000313" key="11">
    <source>
        <dbReference type="EMBL" id="CAH1773990.1"/>
    </source>
</evidence>
<gene>
    <name evidence="11" type="ORF">OFUS_LOCUS1516</name>
</gene>
<dbReference type="InterPro" id="IPR015943">
    <property type="entry name" value="WD40/YVTN_repeat-like_dom_sf"/>
</dbReference>
<dbReference type="SMART" id="SM00320">
    <property type="entry name" value="WD40"/>
    <property type="match status" value="6"/>
</dbReference>
<dbReference type="InterPro" id="IPR008271">
    <property type="entry name" value="Ser/Thr_kinase_AS"/>
</dbReference>
<dbReference type="GO" id="GO:0005776">
    <property type="term" value="C:autophagosome"/>
    <property type="evidence" value="ECO:0007669"/>
    <property type="project" value="UniProtKB-SubCell"/>
</dbReference>
<reference evidence="11" key="1">
    <citation type="submission" date="2022-03" db="EMBL/GenBank/DDBJ databases">
        <authorList>
            <person name="Martin C."/>
        </authorList>
    </citation>
    <scope>NUCLEOTIDE SEQUENCE</scope>
</reference>
<dbReference type="Pfam" id="PF00400">
    <property type="entry name" value="WD40"/>
    <property type="match status" value="3"/>
</dbReference>
<dbReference type="SUPFAM" id="SSF50978">
    <property type="entry name" value="WD40 repeat-like"/>
    <property type="match status" value="1"/>
</dbReference>
<keyword evidence="12" id="KW-1185">Reference proteome</keyword>
<feature type="region of interest" description="Disordered" evidence="10">
    <location>
        <begin position="825"/>
        <end position="941"/>
    </location>
</feature>
<dbReference type="PROSITE" id="PS50294">
    <property type="entry name" value="WD_REPEATS_REGION"/>
    <property type="match status" value="2"/>
</dbReference>
<comment type="caution">
    <text evidence="11">The sequence shown here is derived from an EMBL/GenBank/DDBJ whole genome shotgun (WGS) entry which is preliminary data.</text>
</comment>
<evidence type="ECO:0000256" key="2">
    <source>
        <dbReference type="ARBA" id="ARBA00012513"/>
    </source>
</evidence>
<dbReference type="GO" id="GO:0005770">
    <property type="term" value="C:late endosome"/>
    <property type="evidence" value="ECO:0007669"/>
    <property type="project" value="TreeGrafter"/>
</dbReference>
<evidence type="ECO:0000256" key="6">
    <source>
        <dbReference type="ARBA" id="ARBA00022737"/>
    </source>
</evidence>
<dbReference type="Gene3D" id="2.130.10.10">
    <property type="entry name" value="YVTN repeat-like/Quinoprotein amine dehydrogenase"/>
    <property type="match status" value="2"/>
</dbReference>
<dbReference type="PANTHER" id="PTHR17583">
    <property type="entry name" value="PHOSPHOINOSITIDE 3-KINASE REGULATORY SUBUNIT 4"/>
    <property type="match status" value="1"/>
</dbReference>
<keyword evidence="7" id="KW-0547">Nucleotide-binding</keyword>
<evidence type="ECO:0000313" key="12">
    <source>
        <dbReference type="Proteomes" id="UP000749559"/>
    </source>
</evidence>
<dbReference type="SMART" id="SM00220">
    <property type="entry name" value="S_TKc"/>
    <property type="match status" value="1"/>
</dbReference>
<dbReference type="PROSITE" id="PS50082">
    <property type="entry name" value="WD_REPEATS_2"/>
    <property type="match status" value="2"/>
</dbReference>
<dbReference type="GO" id="GO:0004674">
    <property type="term" value="F:protein serine/threonine kinase activity"/>
    <property type="evidence" value="ECO:0007669"/>
    <property type="project" value="UniProtKB-KW"/>
</dbReference>
<dbReference type="GO" id="GO:0071561">
    <property type="term" value="C:nucleus-vacuole junction"/>
    <property type="evidence" value="ECO:0007669"/>
    <property type="project" value="TreeGrafter"/>
</dbReference>
<dbReference type="FunFam" id="1.10.510.10:FF:000497">
    <property type="entry name" value="Phosphoinositide 3-kinase regulatory subunit"/>
    <property type="match status" value="1"/>
</dbReference>
<dbReference type="PROSITE" id="PS50077">
    <property type="entry name" value="HEAT_REPEAT"/>
    <property type="match status" value="2"/>
</dbReference>
<sequence>MGNQLTGIAPSQIQPTDFYLTDVVDYEFDTSLGSTRFFKVARARYKEGLAVVKVFVIHDPSLPLKSHREKLEELRARLEKASNCLPFQRVTLSDKASLLFRQYVKDSLYDRISTRPFFNNGEKQWIAFQLLCALNQCHKLGVCHGDIKSENVMVTGWSWVLLTDFASFKPTYLPEDNPSDFSYFFDTSRRRTCYIAPERFIESSWRTDSGDQGGNIDLTTSVVKKGDLTPSMDIFSAGCAIIELFTDGTAPFDLAQLLSYRSGEYSPWKILEKIEDSNIRELARHMIQKDPNHRLSAEEYLIQQRGKAFPDTFYTFLKLYIQRFASTPIMSPDARIMRVKKDLDLIKKELKLVSSSGETENTSLVILVSLLTSNLRDLNYCSSKLDALDVLKQLSEYLPPVIIMDRLVPYMLHLIQDQYPRVRAAALRTITQCLANIKTLPVNDANIFPEYILPNLSNLVQDPVVMVRVAYAENIALLAETALRFLEIIQLEMPSKSTHESNGMLSQQQISYDIELQALHEQVQQKVVQLLSDPDNIVKETLLQNGITQLCVFFGRQKANDVLLSHMITFLNDKFDWHIRGVFFDSIVGVAAYVGWHSSGILKPLLQQGLSDTEEFVIQKALSAMTSLTELGLLQKPILHEFIVEVVPFLCHPDTWVRYAAVGFISATARSLNIADMHCNLLPLVKPFLKQQVLQVGKEVVLMNALKEPLSRTIYDYILRSPHIEKLFDILQERKVMRQISRQGHKPNYSDVDEAVGQLLRKLMSQGLTEQGEDKLLALKDFMVKLNRARAGSSEKSSFDEEVGEGRVNLASAMMKSVTRRHAELFRPKDYKGEGGPNAQVRKSGKKRGTVSEFQSTVMNEEWKHMFGSTSATTEKPTEKHPKLKDVASHKEPTSPTKKDSVTSGSPKEHVETTISMSNLESSLNGTPKKDTKATTQTHPEKSIQVQYSQCKMELHNVVYKKRDQYANGMSCRDILDVASWEKRPPPSNWKPKGLLVAHLHEHRLAVNRMEVSDDHNYFTTCSNDGTVKIWECSRMEGKSVTNRSRQTYSKQGGQIKCVLFCENSNSLASCSDNGSIHILNIESGSTKITAPHTRNVDISEVGQVVDMNYADTGSQSILVYATVHGHLIGWDLRSNEVAWNLCNDPKKGLITSFSVHRQQNWLAVGTSSGTFTCWDMRFQLPITSLNHPTGARVRKLLAHPSQPSWVVASVQGNNEVSMWDLETDARYKTLWASTAPALSRTQASSHSVNGMHLGKTDTHQFLLTAGSDMRIRYWDLDYPKNSHIVATAASDPVNNTVVSYRSGLIEGTDVIQEVYSKQKGIGNDEIPRREPDTPPQGHHDVITDIKLCQTMQCLILTSSRDGVVKVWK</sequence>
<name>A0A8J1Y0C9_OWEFU</name>
<dbReference type="InterPro" id="IPR036322">
    <property type="entry name" value="WD40_repeat_dom_sf"/>
</dbReference>
<feature type="compositionally biased region" description="Polar residues" evidence="10">
    <location>
        <begin position="913"/>
        <end position="926"/>
    </location>
</feature>
<evidence type="ECO:0000256" key="4">
    <source>
        <dbReference type="ARBA" id="ARBA00022574"/>
    </source>
</evidence>
<dbReference type="Pfam" id="PF00069">
    <property type="entry name" value="Pkinase"/>
    <property type="match status" value="1"/>
</dbReference>
<dbReference type="InterPro" id="IPR055231">
    <property type="entry name" value="2AA_helical"/>
</dbReference>
<evidence type="ECO:0000256" key="10">
    <source>
        <dbReference type="SAM" id="MobiDB-lite"/>
    </source>
</evidence>
<accession>A0A8J1Y0C9</accession>
<dbReference type="InterPro" id="IPR011009">
    <property type="entry name" value="Kinase-like_dom_sf"/>
</dbReference>
<dbReference type="GO" id="GO:0045324">
    <property type="term" value="P:late endosome to vacuole transport"/>
    <property type="evidence" value="ECO:0007669"/>
    <property type="project" value="InterPro"/>
</dbReference>
<keyword evidence="5" id="KW-0808">Transferase</keyword>